<keyword evidence="2" id="KW-0378">Hydrolase</keyword>
<dbReference type="InterPro" id="IPR002562">
    <property type="entry name" value="3'-5'_exonuclease_dom"/>
</dbReference>
<dbReference type="SUPFAM" id="SSF53098">
    <property type="entry name" value="Ribonuclease H-like"/>
    <property type="match status" value="1"/>
</dbReference>
<dbReference type="GO" id="GO:0005737">
    <property type="term" value="C:cytoplasm"/>
    <property type="evidence" value="ECO:0007669"/>
    <property type="project" value="TreeGrafter"/>
</dbReference>
<keyword evidence="1" id="KW-0540">Nuclease</keyword>
<evidence type="ECO:0000259" key="4">
    <source>
        <dbReference type="SMART" id="SM00474"/>
    </source>
</evidence>
<dbReference type="EMBL" id="KI925454">
    <property type="protein sequence ID" value="ETW87687.1"/>
    <property type="molecule type" value="Genomic_DNA"/>
</dbReference>
<dbReference type="GO" id="GO:0003676">
    <property type="term" value="F:nucleic acid binding"/>
    <property type="evidence" value="ECO:0007669"/>
    <property type="project" value="InterPro"/>
</dbReference>
<evidence type="ECO:0000256" key="2">
    <source>
        <dbReference type="ARBA" id="ARBA00022801"/>
    </source>
</evidence>
<dbReference type="AlphaFoldDB" id="W4KPF1"/>
<dbReference type="PANTHER" id="PTHR13620:SF104">
    <property type="entry name" value="EXONUCLEASE 3'-5' DOMAIN-CONTAINING PROTEIN 2"/>
    <property type="match status" value="1"/>
</dbReference>
<sequence length="277" mass="31490">MGNSTANSSKTSIEKPTFEWKEFFPDARLVYIRSLEEADLEVSRLDSLHPDVVVGLDLEWRSNDRKGEPEKRVALIQIGCEDTILLIQISAMQAFPDKLRQYLESPQKVKVGVGIQYDCKKLFRDYQLSVRSCIDLSLLARSVDSRWKGPFRNPIGLSRLTETYLDRSLAKGLVTRSNWEAALSEPQLDYAANDCQSSLLICYKLIAREIVTEPPPEPDFYTFDVIRGVLRDAFGRPWFPLNPFYDPGPPPPRPIPKETKDGEPATARRAGVTRKKD</sequence>
<dbReference type="GO" id="GO:0005634">
    <property type="term" value="C:nucleus"/>
    <property type="evidence" value="ECO:0007669"/>
    <property type="project" value="TreeGrafter"/>
</dbReference>
<dbReference type="InParanoid" id="W4KPF1"/>
<keyword evidence="6" id="KW-1185">Reference proteome</keyword>
<dbReference type="eggNOG" id="KOG4373">
    <property type="taxonomic scope" value="Eukaryota"/>
</dbReference>
<evidence type="ECO:0000256" key="1">
    <source>
        <dbReference type="ARBA" id="ARBA00022722"/>
    </source>
</evidence>
<dbReference type="Proteomes" id="UP000030671">
    <property type="component" value="Unassembled WGS sequence"/>
</dbReference>
<accession>W4KPF1</accession>
<dbReference type="PANTHER" id="PTHR13620">
    <property type="entry name" value="3-5 EXONUCLEASE"/>
    <property type="match status" value="1"/>
</dbReference>
<dbReference type="Gene3D" id="3.30.420.10">
    <property type="entry name" value="Ribonuclease H-like superfamily/Ribonuclease H"/>
    <property type="match status" value="1"/>
</dbReference>
<dbReference type="InterPro" id="IPR036397">
    <property type="entry name" value="RNaseH_sf"/>
</dbReference>
<dbReference type="RefSeq" id="XP_009541556.1">
    <property type="nucleotide sequence ID" value="XM_009543261.1"/>
</dbReference>
<dbReference type="KEGG" id="hir:HETIRDRAFT_407246"/>
<evidence type="ECO:0000313" key="5">
    <source>
        <dbReference type="EMBL" id="ETW87687.1"/>
    </source>
</evidence>
<name>W4KPF1_HETIT</name>
<dbReference type="OrthoDB" id="1920326at2759"/>
<dbReference type="Pfam" id="PF01612">
    <property type="entry name" value="DNA_pol_A_exo1"/>
    <property type="match status" value="1"/>
</dbReference>
<evidence type="ECO:0000256" key="3">
    <source>
        <dbReference type="SAM" id="MobiDB-lite"/>
    </source>
</evidence>
<dbReference type="CDD" id="cd06141">
    <property type="entry name" value="WRN_exo"/>
    <property type="match status" value="1"/>
</dbReference>
<dbReference type="SMART" id="SM00474">
    <property type="entry name" value="35EXOc"/>
    <property type="match status" value="1"/>
</dbReference>
<gene>
    <name evidence="5" type="ORF">HETIRDRAFT_407246</name>
</gene>
<dbReference type="GO" id="GO:0006139">
    <property type="term" value="P:nucleobase-containing compound metabolic process"/>
    <property type="evidence" value="ECO:0007669"/>
    <property type="project" value="InterPro"/>
</dbReference>
<reference evidence="5 6" key="1">
    <citation type="journal article" date="2012" name="New Phytol.">
        <title>Insight into trade-off between wood decay and parasitism from the genome of a fungal forest pathogen.</title>
        <authorList>
            <person name="Olson A."/>
            <person name="Aerts A."/>
            <person name="Asiegbu F."/>
            <person name="Belbahri L."/>
            <person name="Bouzid O."/>
            <person name="Broberg A."/>
            <person name="Canback B."/>
            <person name="Coutinho P.M."/>
            <person name="Cullen D."/>
            <person name="Dalman K."/>
            <person name="Deflorio G."/>
            <person name="van Diepen L.T."/>
            <person name="Dunand C."/>
            <person name="Duplessis S."/>
            <person name="Durling M."/>
            <person name="Gonthier P."/>
            <person name="Grimwood J."/>
            <person name="Fossdal C.G."/>
            <person name="Hansson D."/>
            <person name="Henrissat B."/>
            <person name="Hietala A."/>
            <person name="Himmelstrand K."/>
            <person name="Hoffmeister D."/>
            <person name="Hogberg N."/>
            <person name="James T.Y."/>
            <person name="Karlsson M."/>
            <person name="Kohler A."/>
            <person name="Kues U."/>
            <person name="Lee Y.H."/>
            <person name="Lin Y.C."/>
            <person name="Lind M."/>
            <person name="Lindquist E."/>
            <person name="Lombard V."/>
            <person name="Lucas S."/>
            <person name="Lunden K."/>
            <person name="Morin E."/>
            <person name="Murat C."/>
            <person name="Park J."/>
            <person name="Raffaello T."/>
            <person name="Rouze P."/>
            <person name="Salamov A."/>
            <person name="Schmutz J."/>
            <person name="Solheim H."/>
            <person name="Stahlberg J."/>
            <person name="Velez H."/>
            <person name="de Vries R.P."/>
            <person name="Wiebenga A."/>
            <person name="Woodward S."/>
            <person name="Yakovlev I."/>
            <person name="Garbelotto M."/>
            <person name="Martin F."/>
            <person name="Grigoriev I.V."/>
            <person name="Stenlid J."/>
        </authorList>
    </citation>
    <scope>NUCLEOTIDE SEQUENCE [LARGE SCALE GENOMIC DNA]</scope>
    <source>
        <strain evidence="5 6">TC 32-1</strain>
    </source>
</reference>
<dbReference type="InterPro" id="IPR051132">
    <property type="entry name" value="3-5_Exonuclease_domain"/>
</dbReference>
<dbReference type="GO" id="GO:0008408">
    <property type="term" value="F:3'-5' exonuclease activity"/>
    <property type="evidence" value="ECO:0007669"/>
    <property type="project" value="InterPro"/>
</dbReference>
<dbReference type="STRING" id="747525.W4KPF1"/>
<feature type="domain" description="3'-5' exonuclease" evidence="4">
    <location>
        <begin position="29"/>
        <end position="210"/>
    </location>
</feature>
<evidence type="ECO:0000313" key="6">
    <source>
        <dbReference type="Proteomes" id="UP000030671"/>
    </source>
</evidence>
<dbReference type="InterPro" id="IPR012337">
    <property type="entry name" value="RNaseH-like_sf"/>
</dbReference>
<dbReference type="HOGENOM" id="CLU_049674_0_1_1"/>
<organism evidence="5 6">
    <name type="scientific">Heterobasidion irregulare (strain TC 32-1)</name>
    <dbReference type="NCBI Taxonomy" id="747525"/>
    <lineage>
        <taxon>Eukaryota</taxon>
        <taxon>Fungi</taxon>
        <taxon>Dikarya</taxon>
        <taxon>Basidiomycota</taxon>
        <taxon>Agaricomycotina</taxon>
        <taxon>Agaricomycetes</taxon>
        <taxon>Russulales</taxon>
        <taxon>Bondarzewiaceae</taxon>
        <taxon>Heterobasidion</taxon>
        <taxon>Heterobasidion annosum species complex</taxon>
    </lineage>
</organism>
<dbReference type="GeneID" id="20672579"/>
<protein>
    <recommendedName>
        <fullName evidence="4">3'-5' exonuclease domain-containing protein</fullName>
    </recommendedName>
</protein>
<feature type="region of interest" description="Disordered" evidence="3">
    <location>
        <begin position="245"/>
        <end position="277"/>
    </location>
</feature>
<proteinExistence type="predicted"/>